<name>B0WV97_CULQU</name>
<reference evidence="2" key="2">
    <citation type="submission" date="2021-02" db="UniProtKB">
        <authorList>
            <consortium name="EnsemblMetazoa"/>
        </authorList>
    </citation>
    <scope>IDENTIFICATION</scope>
    <source>
        <strain evidence="2">JHB</strain>
    </source>
</reference>
<dbReference type="HOGENOM" id="CLU_2656900_0_0_1"/>
<dbReference type="InParanoid" id="B0WV97"/>
<evidence type="ECO:0000313" key="3">
    <source>
        <dbReference type="Proteomes" id="UP000002320"/>
    </source>
</evidence>
<gene>
    <name evidence="2" type="primary">6043690</name>
    <name evidence="1" type="ORF">CpipJ_CPIJ010771</name>
</gene>
<evidence type="ECO:0000313" key="2">
    <source>
        <dbReference type="EnsemblMetazoa" id="CPIJ010771-PA"/>
    </source>
</evidence>
<sequence length="76" mass="8741">MMITTIWGEWAGAQHRCMSEMLDADSCTLVLFEGRVWLHHKCKSLNRTNSAARLGRRTGQNQELVTTVCQEESEMR</sequence>
<protein>
    <submittedName>
        <fullName evidence="1 2">Uncharacterized protein</fullName>
    </submittedName>
</protein>
<reference evidence="1" key="1">
    <citation type="submission" date="2007-03" db="EMBL/GenBank/DDBJ databases">
        <title>Annotation of Culex pipiens quinquefasciatus.</title>
        <authorList>
            <consortium name="The Broad Institute Genome Sequencing Platform"/>
            <person name="Atkinson P.W."/>
            <person name="Hemingway J."/>
            <person name="Christensen B.M."/>
            <person name="Higgs S."/>
            <person name="Kodira C."/>
            <person name="Hannick L."/>
            <person name="Megy K."/>
            <person name="O'Leary S."/>
            <person name="Pearson M."/>
            <person name="Haas B.J."/>
            <person name="Mauceli E."/>
            <person name="Wortman J.R."/>
            <person name="Lee N.H."/>
            <person name="Guigo R."/>
            <person name="Stanke M."/>
            <person name="Alvarado L."/>
            <person name="Amedeo P."/>
            <person name="Antoine C.H."/>
            <person name="Arensburger P."/>
            <person name="Bidwell S.L."/>
            <person name="Crawford M."/>
            <person name="Camaro F."/>
            <person name="Devon K."/>
            <person name="Engels R."/>
            <person name="Hammond M."/>
            <person name="Howarth C."/>
            <person name="Koehrsen M."/>
            <person name="Lawson D."/>
            <person name="Montgomery P."/>
            <person name="Nene V."/>
            <person name="Nusbaum C."/>
            <person name="Puiu D."/>
            <person name="Romero-Severson J."/>
            <person name="Severson D.W."/>
            <person name="Shumway M."/>
            <person name="Sisk P."/>
            <person name="Stolte C."/>
            <person name="Zeng Q."/>
            <person name="Eisenstadt E."/>
            <person name="Fraser-Liggett C."/>
            <person name="Strausberg R."/>
            <person name="Galagan J."/>
            <person name="Birren B."/>
            <person name="Collins F.H."/>
        </authorList>
    </citation>
    <scope>NUCLEOTIDE SEQUENCE [LARGE SCALE GENOMIC DNA]</scope>
    <source>
        <strain evidence="1">JHB</strain>
    </source>
</reference>
<evidence type="ECO:0000313" key="1">
    <source>
        <dbReference type="EMBL" id="EDS35439.1"/>
    </source>
</evidence>
<dbReference type="EMBL" id="DS232120">
    <property type="protein sequence ID" value="EDS35439.1"/>
    <property type="molecule type" value="Genomic_DNA"/>
</dbReference>
<accession>B0WV97</accession>
<keyword evidence="3" id="KW-1185">Reference proteome</keyword>
<dbReference type="VEuPathDB" id="VectorBase:CPIJ010771"/>
<proteinExistence type="predicted"/>
<organism>
    <name type="scientific">Culex quinquefasciatus</name>
    <name type="common">Southern house mosquito</name>
    <name type="synonym">Culex pungens</name>
    <dbReference type="NCBI Taxonomy" id="7176"/>
    <lineage>
        <taxon>Eukaryota</taxon>
        <taxon>Metazoa</taxon>
        <taxon>Ecdysozoa</taxon>
        <taxon>Arthropoda</taxon>
        <taxon>Hexapoda</taxon>
        <taxon>Insecta</taxon>
        <taxon>Pterygota</taxon>
        <taxon>Neoptera</taxon>
        <taxon>Endopterygota</taxon>
        <taxon>Diptera</taxon>
        <taxon>Nematocera</taxon>
        <taxon>Culicoidea</taxon>
        <taxon>Culicidae</taxon>
        <taxon>Culicinae</taxon>
        <taxon>Culicini</taxon>
        <taxon>Culex</taxon>
        <taxon>Culex</taxon>
    </lineage>
</organism>
<dbReference type="KEGG" id="cqu:CpipJ_CPIJ010771"/>
<dbReference type="AlphaFoldDB" id="B0WV97"/>
<dbReference type="Proteomes" id="UP000002320">
    <property type="component" value="Unassembled WGS sequence"/>
</dbReference>
<dbReference type="EnsemblMetazoa" id="CPIJ010771-RA">
    <property type="protein sequence ID" value="CPIJ010771-PA"/>
    <property type="gene ID" value="CPIJ010771"/>
</dbReference>